<protein>
    <submittedName>
        <fullName evidence="2">Uncharacterized protein</fullName>
    </submittedName>
</protein>
<dbReference type="EMBL" id="NEMB01000003">
    <property type="protein sequence ID" value="PQQ66493.1"/>
    <property type="molecule type" value="Genomic_DNA"/>
</dbReference>
<accession>A0A2S8R9K9</accession>
<dbReference type="AlphaFoldDB" id="A0A2S8R9K9"/>
<keyword evidence="1" id="KW-0472">Membrane</keyword>
<reference evidence="2 3" key="1">
    <citation type="journal article" date="2018" name="Syst. Appl. Microbiol.">
        <title>Characterization and high-quality draft genome sequence of Herbivorax saccincola A7, an anaerobic, alkaliphilic, thermophilic, cellulolytic, and xylanolytic bacterium.</title>
        <authorList>
            <person name="Aikawa S."/>
            <person name="Baramee S."/>
            <person name="Sermsathanaswadi J."/>
            <person name="Thianheng P."/>
            <person name="Tachaapaikoon C."/>
            <person name="Shikata A."/>
            <person name="Waeonukul R."/>
            <person name="Pason P."/>
            <person name="Ratanakhanokchai K."/>
            <person name="Kosugi A."/>
        </authorList>
    </citation>
    <scope>NUCLEOTIDE SEQUENCE [LARGE SCALE GENOMIC DNA]</scope>
    <source>
        <strain evidence="2 3">A7</strain>
    </source>
</reference>
<organism evidence="2 3">
    <name type="scientific">Acetivibrio saccincola</name>
    <dbReference type="NCBI Taxonomy" id="1677857"/>
    <lineage>
        <taxon>Bacteria</taxon>
        <taxon>Bacillati</taxon>
        <taxon>Bacillota</taxon>
        <taxon>Clostridia</taxon>
        <taxon>Eubacteriales</taxon>
        <taxon>Oscillospiraceae</taxon>
        <taxon>Acetivibrio</taxon>
    </lineage>
</organism>
<comment type="caution">
    <text evidence="2">The sequence shown here is derived from an EMBL/GenBank/DDBJ whole genome shotgun (WGS) entry which is preliminary data.</text>
</comment>
<dbReference type="RefSeq" id="WP_105367878.1">
    <property type="nucleotide sequence ID" value="NZ_DAONOL010000010.1"/>
</dbReference>
<evidence type="ECO:0000256" key="1">
    <source>
        <dbReference type="SAM" id="Phobius"/>
    </source>
</evidence>
<sequence length="139" mass="15949">MKGVDMDRRRNILKNTFKFAASFIVINILFLFVVVAFVLYSTAGKNINSLVPISRKVNPDDLDWEAINEIGGWGIVVDNEGNVVKSYYQEDDKKNYTYIELVDLFDIRHNDKTAFSYGTVDGNKLIIIYPSLVFQKYPP</sequence>
<evidence type="ECO:0000313" key="2">
    <source>
        <dbReference type="EMBL" id="PQQ66493.1"/>
    </source>
</evidence>
<feature type="transmembrane region" description="Helical" evidence="1">
    <location>
        <begin position="20"/>
        <end position="40"/>
    </location>
</feature>
<gene>
    <name evidence="2" type="ORF">B9R14_06835</name>
</gene>
<keyword evidence="1" id="KW-1133">Transmembrane helix</keyword>
<evidence type="ECO:0000313" key="3">
    <source>
        <dbReference type="Proteomes" id="UP000239720"/>
    </source>
</evidence>
<name>A0A2S8R9K9_9FIRM</name>
<proteinExistence type="predicted"/>
<keyword evidence="1" id="KW-0812">Transmembrane</keyword>
<dbReference type="Proteomes" id="UP000239720">
    <property type="component" value="Unassembled WGS sequence"/>
</dbReference>